<keyword evidence="1" id="KW-1133">Transmembrane helix</keyword>
<evidence type="ECO:0000313" key="2">
    <source>
        <dbReference type="EMBL" id="CAH0995692.1"/>
    </source>
</evidence>
<keyword evidence="1" id="KW-0472">Membrane</keyword>
<dbReference type="PANTHER" id="PTHR21180:SF32">
    <property type="entry name" value="ENDONUCLEASE_EXONUCLEASE_PHOSPHATASE FAMILY DOMAIN-CONTAINING PROTEIN 1"/>
    <property type="match status" value="1"/>
</dbReference>
<dbReference type="Gene3D" id="1.10.150.310">
    <property type="entry name" value="Tex RuvX-like domain-like"/>
    <property type="match status" value="1"/>
</dbReference>
<dbReference type="InterPro" id="IPR051675">
    <property type="entry name" value="Endo/Exo/Phosphatase_dom_1"/>
</dbReference>
<protein>
    <recommendedName>
        <fullName evidence="4">Helix-hairpin-helix domain-containing protein</fullName>
    </recommendedName>
</protein>
<dbReference type="RefSeq" id="WP_238806236.1">
    <property type="nucleotide sequence ID" value="NZ_CAKLPY010000001.1"/>
</dbReference>
<feature type="transmembrane region" description="Helical" evidence="1">
    <location>
        <begin position="21"/>
        <end position="43"/>
    </location>
</feature>
<keyword evidence="3" id="KW-1185">Reference proteome</keyword>
<organism evidence="2 3">
    <name type="scientific">Emticicia aquatica</name>
    <dbReference type="NCBI Taxonomy" id="1681835"/>
    <lineage>
        <taxon>Bacteria</taxon>
        <taxon>Pseudomonadati</taxon>
        <taxon>Bacteroidota</taxon>
        <taxon>Cytophagia</taxon>
        <taxon>Cytophagales</taxon>
        <taxon>Leadbetterellaceae</taxon>
        <taxon>Emticicia</taxon>
    </lineage>
</organism>
<dbReference type="PANTHER" id="PTHR21180">
    <property type="entry name" value="ENDONUCLEASE/EXONUCLEASE/PHOSPHATASE FAMILY DOMAIN-CONTAINING PROTEIN 1"/>
    <property type="match status" value="1"/>
</dbReference>
<dbReference type="Proteomes" id="UP000837932">
    <property type="component" value="Unassembled WGS sequence"/>
</dbReference>
<evidence type="ECO:0000256" key="1">
    <source>
        <dbReference type="SAM" id="Phobius"/>
    </source>
</evidence>
<keyword evidence="1" id="KW-0812">Transmembrane</keyword>
<dbReference type="Pfam" id="PF12836">
    <property type="entry name" value="HHH_3"/>
    <property type="match status" value="3"/>
</dbReference>
<accession>A0ABN8EXH1</accession>
<sequence length="326" mass="37288">MKKLTNFVRNLLSMSPAEARGVIVIFGIILLIIVLMFGADFIFSQKQQNLVISSPKMLDSLTVSLDNQKPFYGKESQYGQKYNDYNKYAAPSKKFKNFNFDPNIASITQLEELGLPKFIAERIEKYRSKGGKFRRKEDFAKIYGILPETYERLEPFITLPSTENEANNTPQTELTSSNETPIVSPIVTLPKPSFKQPVKFDLNTGDTTDFKKITGIGSGFAKRIIKYRDILGGFVNAEQVRETYGLPPETVDELLKYGFVKSGVKKLKINQLPVENFKHPYLKYYQAKAIIAYREQHGFFKTIVDLKQIKVLDEATINKIEPYLEF</sequence>
<proteinExistence type="predicted"/>
<dbReference type="SUPFAM" id="SSF47781">
    <property type="entry name" value="RuvA domain 2-like"/>
    <property type="match status" value="3"/>
</dbReference>
<comment type="caution">
    <text evidence="2">The sequence shown here is derived from an EMBL/GenBank/DDBJ whole genome shotgun (WGS) entry which is preliminary data.</text>
</comment>
<reference evidence="2" key="1">
    <citation type="submission" date="2021-12" db="EMBL/GenBank/DDBJ databases">
        <authorList>
            <person name="Rodrigo-Torres L."/>
            <person name="Arahal R. D."/>
            <person name="Lucena T."/>
        </authorList>
    </citation>
    <scope>NUCLEOTIDE SEQUENCE</scope>
    <source>
        <strain evidence="2">CECT 8858</strain>
    </source>
</reference>
<evidence type="ECO:0000313" key="3">
    <source>
        <dbReference type="Proteomes" id="UP000837932"/>
    </source>
</evidence>
<dbReference type="Gene3D" id="1.10.150.280">
    <property type="entry name" value="AF1531-like domain"/>
    <property type="match status" value="2"/>
</dbReference>
<gene>
    <name evidence="2" type="ORF">EMA8858_01817</name>
</gene>
<dbReference type="InterPro" id="IPR010994">
    <property type="entry name" value="RuvA_2-like"/>
</dbReference>
<name>A0ABN8EXH1_9BACT</name>
<dbReference type="EMBL" id="CAKLPY010000001">
    <property type="protein sequence ID" value="CAH0995692.1"/>
    <property type="molecule type" value="Genomic_DNA"/>
</dbReference>
<evidence type="ECO:0008006" key="4">
    <source>
        <dbReference type="Google" id="ProtNLM"/>
    </source>
</evidence>